<dbReference type="SMART" id="SM00408">
    <property type="entry name" value="IGc2"/>
    <property type="match status" value="2"/>
</dbReference>
<feature type="signal peptide" evidence="5">
    <location>
        <begin position="1"/>
        <end position="21"/>
    </location>
</feature>
<dbReference type="Proteomes" id="UP000694395">
    <property type="component" value="Chromosome 21"/>
</dbReference>
<dbReference type="InterPro" id="IPR036179">
    <property type="entry name" value="Ig-like_dom_sf"/>
</dbReference>
<keyword evidence="2" id="KW-1015">Disulfide bond</keyword>
<evidence type="ECO:0000256" key="4">
    <source>
        <dbReference type="ARBA" id="ARBA00023319"/>
    </source>
</evidence>
<dbReference type="AlphaFoldDB" id="A0A8C7NYU8"/>
<dbReference type="KEGG" id="omy:110500085"/>
<feature type="domain" description="Ig-like" evidence="6">
    <location>
        <begin position="309"/>
        <end position="397"/>
    </location>
</feature>
<gene>
    <name evidence="7" type="primary">LOC110500085</name>
</gene>
<dbReference type="RefSeq" id="XP_021432918.2">
    <property type="nucleotide sequence ID" value="XM_021577243.2"/>
</dbReference>
<name>A0A8C7NYU8_ONCMY</name>
<reference evidence="7" key="2">
    <citation type="submission" date="2025-08" db="UniProtKB">
        <authorList>
            <consortium name="Ensembl"/>
        </authorList>
    </citation>
    <scope>IDENTIFICATION</scope>
</reference>
<dbReference type="PROSITE" id="PS50835">
    <property type="entry name" value="IG_LIKE"/>
    <property type="match status" value="5"/>
</dbReference>
<keyword evidence="3" id="KW-0325">Glycoprotein</keyword>
<evidence type="ECO:0000256" key="5">
    <source>
        <dbReference type="SAM" id="SignalP"/>
    </source>
</evidence>
<evidence type="ECO:0000313" key="8">
    <source>
        <dbReference type="Proteomes" id="UP000694395"/>
    </source>
</evidence>
<dbReference type="Gene3D" id="2.60.40.10">
    <property type="entry name" value="Immunoglobulins"/>
    <property type="match status" value="3"/>
</dbReference>
<dbReference type="PANTHER" id="PTHR44337:SF20">
    <property type="entry name" value="CARCINOEMBRYONIC ANTIGEN-RELATED CELL ADHESION MOLECULE 5-RELATED"/>
    <property type="match status" value="1"/>
</dbReference>
<dbReference type="GeneID" id="110500085"/>
<protein>
    <recommendedName>
        <fullName evidence="6">Ig-like domain-containing protein</fullName>
    </recommendedName>
</protein>
<keyword evidence="8" id="KW-1185">Reference proteome</keyword>
<feature type="domain" description="Ig-like" evidence="6">
    <location>
        <begin position="412"/>
        <end position="485"/>
    </location>
</feature>
<dbReference type="InterPro" id="IPR052598">
    <property type="entry name" value="IgSF_CEA-related"/>
</dbReference>
<evidence type="ECO:0000256" key="3">
    <source>
        <dbReference type="ARBA" id="ARBA00023180"/>
    </source>
</evidence>
<dbReference type="InterPro" id="IPR003598">
    <property type="entry name" value="Ig_sub2"/>
</dbReference>
<dbReference type="GeneTree" id="ENSGT01100000263479"/>
<feature type="domain" description="Ig-like" evidence="6">
    <location>
        <begin position="492"/>
        <end position="570"/>
    </location>
</feature>
<feature type="chain" id="PRO_5035434529" description="Ig-like domain-containing protein" evidence="5">
    <location>
        <begin position="22"/>
        <end position="579"/>
    </location>
</feature>
<evidence type="ECO:0000256" key="2">
    <source>
        <dbReference type="ARBA" id="ARBA00023157"/>
    </source>
</evidence>
<evidence type="ECO:0000313" key="7">
    <source>
        <dbReference type="Ensembl" id="ENSOMYP00000014901.2"/>
    </source>
</evidence>
<keyword evidence="4" id="KW-0393">Immunoglobulin domain</keyword>
<organism evidence="7 8">
    <name type="scientific">Oncorhynchus mykiss</name>
    <name type="common">Rainbow trout</name>
    <name type="synonym">Salmo gairdneri</name>
    <dbReference type="NCBI Taxonomy" id="8022"/>
    <lineage>
        <taxon>Eukaryota</taxon>
        <taxon>Metazoa</taxon>
        <taxon>Chordata</taxon>
        <taxon>Craniata</taxon>
        <taxon>Vertebrata</taxon>
        <taxon>Euteleostomi</taxon>
        <taxon>Actinopterygii</taxon>
        <taxon>Neopterygii</taxon>
        <taxon>Teleostei</taxon>
        <taxon>Protacanthopterygii</taxon>
        <taxon>Salmoniformes</taxon>
        <taxon>Salmonidae</taxon>
        <taxon>Salmoninae</taxon>
        <taxon>Oncorhynchus</taxon>
    </lineage>
</organism>
<sequence length="579" mass="61552">MVLLCTFRLPLLLTCLAGTLASEREQGRTSEKTTPYGPSSVEINGVNTVTVEVPYGFQCSANCFPACTFTWTRGGLTTQGPELNLQLKEQVPPQVLICMATNPTTGKSVRVSKTVNVTAGPSNIKITGPDTLSSGVTSNFSCSADCYPSCSYTWTISSEAQSTVTTKYGQTISVTPDSWEIAEELICEAQDTVSLLYISTYVTPYVARGPEDISITGASSVTLGDTYNFVCFVDCTPSCNFTWTFNGKIFNGDEIQLPIFHKGHKPVVSSKLVVTVDEYRHNEALTCEAKNVASGVTAVSTKILSVTDPISVQPVSQDKPLAHQPFSLQCVGSQNPASILWLKNGLPIAVSGRVSLSPNNITMSFSPLLQSDGGLYQCIVSQGGAAIKGVGYQLNVNYGPLQAVIIQSGKGPVGKVLYLLPGSKTALQCSALCYPTCTYTWIYKGRLAEMNASFSLTPETTMDGGPLSCVAYNSVTNDNSTANTSVVLIDGPSNVTISGPGSLEVGVKASFKCIAQCSPSCSYTWSVYGRTMHGSVVDITVNRYVATESFSCEAHNTITGKTGTANETLSVTDSHWCGC</sequence>
<feature type="domain" description="Ig-like" evidence="6">
    <location>
        <begin position="121"/>
        <end position="203"/>
    </location>
</feature>
<feature type="domain" description="Ig-like" evidence="6">
    <location>
        <begin position="210"/>
        <end position="305"/>
    </location>
</feature>
<dbReference type="SMART" id="SM00409">
    <property type="entry name" value="IG"/>
    <property type="match status" value="3"/>
</dbReference>
<keyword evidence="1 5" id="KW-0732">Signal</keyword>
<accession>A0A8C7NYU8</accession>
<evidence type="ECO:0000259" key="6">
    <source>
        <dbReference type="PROSITE" id="PS50835"/>
    </source>
</evidence>
<reference evidence="7" key="1">
    <citation type="submission" date="2020-07" db="EMBL/GenBank/DDBJ databases">
        <title>A long reads based de novo assembly of the rainbow trout Arlee double haploid line genome.</title>
        <authorList>
            <person name="Gao G."/>
            <person name="Palti Y."/>
        </authorList>
    </citation>
    <scope>NUCLEOTIDE SEQUENCE [LARGE SCALE GENOMIC DNA]</scope>
</reference>
<dbReference type="OrthoDB" id="8529748at2759"/>
<dbReference type="InterPro" id="IPR013783">
    <property type="entry name" value="Ig-like_fold"/>
</dbReference>
<reference evidence="7" key="3">
    <citation type="submission" date="2025-09" db="UniProtKB">
        <authorList>
            <consortium name="Ensembl"/>
        </authorList>
    </citation>
    <scope>IDENTIFICATION</scope>
</reference>
<dbReference type="InterPro" id="IPR003599">
    <property type="entry name" value="Ig_sub"/>
</dbReference>
<dbReference type="Ensembl" id="ENSOMYT00000016464.2">
    <property type="protein sequence ID" value="ENSOMYP00000014901.2"/>
    <property type="gene ID" value="ENSOMYG00000007386.2"/>
</dbReference>
<dbReference type="InterPro" id="IPR007110">
    <property type="entry name" value="Ig-like_dom"/>
</dbReference>
<dbReference type="SUPFAM" id="SSF48726">
    <property type="entry name" value="Immunoglobulin"/>
    <property type="match status" value="3"/>
</dbReference>
<proteinExistence type="predicted"/>
<evidence type="ECO:0000256" key="1">
    <source>
        <dbReference type="ARBA" id="ARBA00022729"/>
    </source>
</evidence>
<dbReference type="PANTHER" id="PTHR44337">
    <property type="entry name" value="CARCINOEMBRYONIC ANTIGEN-RELATED CELL ADHESION MOLECULE 8"/>
    <property type="match status" value="1"/>
</dbReference>